<dbReference type="EMBL" id="LAZR01000042">
    <property type="protein sequence ID" value="KKO00208.1"/>
    <property type="molecule type" value="Genomic_DNA"/>
</dbReference>
<accession>A0A0F9VK24</accession>
<sequence>MKKEEIFSNKYLLIFSVVALSCIAFLACSNNESDDTEVALSEDDLAVNATIQESFFNTSSLLSYSKVDCTLEDGTSGDCYKLVFSSNPVEDGPYCPKTIDDIGGLGIYDGNTNPGFQVLKADLFNAMEADGYDIINIDGTINTDDFNSGPVDSSFSYCLEAAPDNTLQLSFLIPATPKLSTSNNNIDTIELVGVSLDGAPINGNPPSVTNPGREIAGNIPSLDPCGGHNDPAGYYHLHFVSQTMNQVLAANNITDVSCTLVEQVSGTELIGFAKDGFPIYAYEIEPDDLDDCGGRTDVTKDFPDGIYHYVASNTDAPNVPKCLKGVAATNNFQIQ</sequence>
<organism evidence="2">
    <name type="scientific">marine sediment metagenome</name>
    <dbReference type="NCBI Taxonomy" id="412755"/>
    <lineage>
        <taxon>unclassified sequences</taxon>
        <taxon>metagenomes</taxon>
        <taxon>ecological metagenomes</taxon>
    </lineage>
</organism>
<proteinExistence type="predicted"/>
<name>A0A0F9VK24_9ZZZZ</name>
<feature type="domain" description="YHYH" evidence="1">
    <location>
        <begin position="171"/>
        <end position="282"/>
    </location>
</feature>
<dbReference type="InterPro" id="IPR025924">
    <property type="entry name" value="YHYH_dom"/>
</dbReference>
<gene>
    <name evidence="2" type="ORF">LCGC14_0129740</name>
</gene>
<protein>
    <recommendedName>
        <fullName evidence="1">YHYH domain-containing protein</fullName>
    </recommendedName>
</protein>
<evidence type="ECO:0000313" key="2">
    <source>
        <dbReference type="EMBL" id="KKO00208.1"/>
    </source>
</evidence>
<comment type="caution">
    <text evidence="2">The sequence shown here is derived from an EMBL/GenBank/DDBJ whole genome shotgun (WGS) entry which is preliminary data.</text>
</comment>
<dbReference type="Pfam" id="PF14240">
    <property type="entry name" value="YHYH"/>
    <property type="match status" value="2"/>
</dbReference>
<dbReference type="PROSITE" id="PS51257">
    <property type="entry name" value="PROKAR_LIPOPROTEIN"/>
    <property type="match status" value="1"/>
</dbReference>
<reference evidence="2" key="1">
    <citation type="journal article" date="2015" name="Nature">
        <title>Complex archaea that bridge the gap between prokaryotes and eukaryotes.</title>
        <authorList>
            <person name="Spang A."/>
            <person name="Saw J.H."/>
            <person name="Jorgensen S.L."/>
            <person name="Zaremba-Niedzwiedzka K."/>
            <person name="Martijn J."/>
            <person name="Lind A.E."/>
            <person name="van Eijk R."/>
            <person name="Schleper C."/>
            <person name="Guy L."/>
            <person name="Ettema T.J."/>
        </authorList>
    </citation>
    <scope>NUCLEOTIDE SEQUENCE</scope>
</reference>
<feature type="domain" description="YHYH" evidence="1">
    <location>
        <begin position="288"/>
        <end position="325"/>
    </location>
</feature>
<evidence type="ECO:0000259" key="1">
    <source>
        <dbReference type="Pfam" id="PF14240"/>
    </source>
</evidence>
<dbReference type="AlphaFoldDB" id="A0A0F9VK24"/>